<dbReference type="RefSeq" id="WP_015087757.1">
    <property type="nucleotide sequence ID" value="NC_019566.1"/>
</dbReference>
<evidence type="ECO:0000313" key="2">
    <source>
        <dbReference type="Proteomes" id="UP000010077"/>
    </source>
</evidence>
<accession>K7YNR0</accession>
<dbReference type="SUPFAM" id="SSF48576">
    <property type="entry name" value="Terpenoid synthases"/>
    <property type="match status" value="1"/>
</dbReference>
<dbReference type="HOGENOM" id="CLU_037269_6_1_5"/>
<protein>
    <recommendedName>
        <fullName evidence="3">Squalene/phytoene synthase family protein</fullName>
    </recommendedName>
</protein>
<evidence type="ECO:0008006" key="3">
    <source>
        <dbReference type="Google" id="ProtNLM"/>
    </source>
</evidence>
<dbReference type="Proteomes" id="UP000010077">
    <property type="component" value="Chromosome"/>
</dbReference>
<proteinExistence type="predicted"/>
<gene>
    <name evidence="1" type="ORF">A1OE_45</name>
</gene>
<dbReference type="InterPro" id="IPR008949">
    <property type="entry name" value="Isoprenoid_synthase_dom_sf"/>
</dbReference>
<name>K7YNR0_9PROT</name>
<dbReference type="PATRIC" id="fig|1193729.4.peg.35"/>
<evidence type="ECO:0000313" key="1">
    <source>
        <dbReference type="EMBL" id="AFX98259.1"/>
    </source>
</evidence>
<dbReference type="AlphaFoldDB" id="K7YNR0"/>
<dbReference type="STRING" id="1193729.A1OE_45"/>
<organism evidence="1 2">
    <name type="scientific">Candidatus Endolissoclinum faulkneri L2</name>
    <dbReference type="NCBI Taxonomy" id="1193729"/>
    <lineage>
        <taxon>Bacteria</taxon>
        <taxon>Pseudomonadati</taxon>
        <taxon>Pseudomonadota</taxon>
        <taxon>Alphaproteobacteria</taxon>
        <taxon>Rhodospirillales</taxon>
        <taxon>Rhodospirillaceae</taxon>
        <taxon>Candidatus Endolissoclinum</taxon>
    </lineage>
</organism>
<dbReference type="KEGG" id="thal:A1OE_45"/>
<dbReference type="Pfam" id="PF00494">
    <property type="entry name" value="SQS_PSY"/>
    <property type="match status" value="1"/>
</dbReference>
<dbReference type="eggNOG" id="COG1562">
    <property type="taxonomic scope" value="Bacteria"/>
</dbReference>
<dbReference type="EMBL" id="CP003539">
    <property type="protein sequence ID" value="AFX98259.1"/>
    <property type="molecule type" value="Genomic_DNA"/>
</dbReference>
<keyword evidence="2" id="KW-1185">Reference proteome</keyword>
<dbReference type="OrthoDB" id="9814909at2"/>
<sequence length="280" mass="32046">MRDITECARIVRRYDRERYLVSLFAQPEMCEDLFTVLAVNHEITKIVDVVSDPLIGFVRLQWWQESFDAIELGTPSSYEVVLSLARLAERHPAVLDDLRRVVNAHEADFSDRLLPDLESLENYAAMTEGLITNSMAHILGAQLKNSRELGTAWSLINLVRTLPVINKRRKFMIPESILDKSGIKASSLIDHPFSFNFISLCKPIIELSRIRLDAALSGSALMQKSAHVMWLLAARTDDISRNIESAYYNPRSFPIAEIPTGLIWRHVMRSVWFCLRSQFQ</sequence>
<reference evidence="1 2" key="1">
    <citation type="journal article" date="2012" name="Proc. Natl. Acad. Sci. U.S.A.">
        <title>Genome streamlining and chemical defense in a coral reef symbiosis.</title>
        <authorList>
            <person name="Kwan J.C."/>
            <person name="Donia M.S."/>
            <person name="Han A.W."/>
            <person name="Hirose E."/>
            <person name="Haygood M.G."/>
            <person name="Schmidt E.W."/>
        </authorList>
    </citation>
    <scope>NUCLEOTIDE SEQUENCE [LARGE SCALE GENOMIC DNA]</scope>
    <source>
        <strain evidence="1 2">L2</strain>
    </source>
</reference>
<dbReference type="InterPro" id="IPR002060">
    <property type="entry name" value="Squ/phyt_synthse"/>
</dbReference>
<dbReference type="Gene3D" id="1.10.600.10">
    <property type="entry name" value="Farnesyl Diphosphate Synthase"/>
    <property type="match status" value="1"/>
</dbReference>